<dbReference type="AlphaFoldDB" id="A0A017RYR3"/>
<feature type="transmembrane region" description="Helical" evidence="1">
    <location>
        <begin position="12"/>
        <end position="32"/>
    </location>
</feature>
<dbReference type="EMBL" id="AZQP01000002">
    <property type="protein sequence ID" value="EYE89731.1"/>
    <property type="molecule type" value="Genomic_DNA"/>
</dbReference>
<protein>
    <recommendedName>
        <fullName evidence="4">Prepilin-type N-terminal cleavage/methylation domain-containing protein</fullName>
    </recommendedName>
</protein>
<evidence type="ECO:0008006" key="4">
    <source>
        <dbReference type="Google" id="ProtNLM"/>
    </source>
</evidence>
<reference evidence="2 3" key="1">
    <citation type="journal article" date="2014" name="Genome Announc.">
        <title>Draft Genome Sequence of Fervidicella metallireducens Strain AeBT, an Iron-Reducing Thermoanaerobe from the Great Artesian Basin.</title>
        <authorList>
            <person name="Patel B.K."/>
        </authorList>
    </citation>
    <scope>NUCLEOTIDE SEQUENCE [LARGE SCALE GENOMIC DNA]</scope>
    <source>
        <strain evidence="2 3">AeB</strain>
    </source>
</reference>
<evidence type="ECO:0000313" key="3">
    <source>
        <dbReference type="Proteomes" id="UP000019681"/>
    </source>
</evidence>
<accession>A0A017RYR3</accession>
<proteinExistence type="predicted"/>
<sequence>MILLKKKGLTLIELLVSLAIMAVLFAAVTGIFTTGLKLYGAGEIQSEVLRDTRTAILKISDDIKKGVMFINTDDFQNAQGNIYFSDVKNKVTKLLEDYNEKYSLNYIPLLFIEQLNGENYLYAVETKIEDNKTFYKLHRIHLRVSDNLQYNYYYSNTDNNPVENFDLDKIKFGIIDSYEARYFKNNYKIKSSLIKIKNENILPSDRYGNYTKSISIELYGNIINDAITCPFDYYQGKDVFRCVYDKEKSVFKSIKLEKMPLSLNEIDKSDDELMSENLCAMPLIKPEDSNKSYNIEIIVGKFNKNTGYTYQKRLSTKVAVGNYGGDIDDE</sequence>
<keyword evidence="1" id="KW-1133">Transmembrane helix</keyword>
<keyword evidence="3" id="KW-1185">Reference proteome</keyword>
<evidence type="ECO:0000256" key="1">
    <source>
        <dbReference type="SAM" id="Phobius"/>
    </source>
</evidence>
<dbReference type="NCBIfam" id="TIGR02532">
    <property type="entry name" value="IV_pilin_GFxxxE"/>
    <property type="match status" value="1"/>
</dbReference>
<organism evidence="2 3">
    <name type="scientific">Fervidicella metallireducens AeB</name>
    <dbReference type="NCBI Taxonomy" id="1403537"/>
    <lineage>
        <taxon>Bacteria</taxon>
        <taxon>Bacillati</taxon>
        <taxon>Bacillota</taxon>
        <taxon>Clostridia</taxon>
        <taxon>Eubacteriales</taxon>
        <taxon>Clostridiaceae</taxon>
        <taxon>Fervidicella</taxon>
    </lineage>
</organism>
<dbReference type="STRING" id="1403537.Q428_01370"/>
<evidence type="ECO:0000313" key="2">
    <source>
        <dbReference type="EMBL" id="EYE89731.1"/>
    </source>
</evidence>
<dbReference type="Pfam" id="PF07963">
    <property type="entry name" value="N_methyl"/>
    <property type="match status" value="1"/>
</dbReference>
<dbReference type="PROSITE" id="PS00409">
    <property type="entry name" value="PROKAR_NTER_METHYL"/>
    <property type="match status" value="1"/>
</dbReference>
<dbReference type="InterPro" id="IPR012902">
    <property type="entry name" value="N_methyl_site"/>
</dbReference>
<dbReference type="Proteomes" id="UP000019681">
    <property type="component" value="Unassembled WGS sequence"/>
</dbReference>
<keyword evidence="1" id="KW-0472">Membrane</keyword>
<gene>
    <name evidence="2" type="ORF">Q428_01370</name>
</gene>
<name>A0A017RYR3_9CLOT</name>
<keyword evidence="1" id="KW-0812">Transmembrane</keyword>
<comment type="caution">
    <text evidence="2">The sequence shown here is derived from an EMBL/GenBank/DDBJ whole genome shotgun (WGS) entry which is preliminary data.</text>
</comment>